<comment type="caution">
    <text evidence="2">The sequence shown here is derived from an EMBL/GenBank/DDBJ whole genome shotgun (WGS) entry which is preliminary data.</text>
</comment>
<dbReference type="Proteomes" id="UP001320898">
    <property type="component" value="Unassembled WGS sequence"/>
</dbReference>
<evidence type="ECO:0000313" key="3">
    <source>
        <dbReference type="Proteomes" id="UP001320898"/>
    </source>
</evidence>
<evidence type="ECO:0000313" key="2">
    <source>
        <dbReference type="EMBL" id="MCT8970601.1"/>
    </source>
</evidence>
<organism evidence="2 3">
    <name type="scientific">Microbaculum marinisediminis</name>
    <dbReference type="NCBI Taxonomy" id="2931392"/>
    <lineage>
        <taxon>Bacteria</taxon>
        <taxon>Pseudomonadati</taxon>
        <taxon>Pseudomonadota</taxon>
        <taxon>Alphaproteobacteria</taxon>
        <taxon>Hyphomicrobiales</taxon>
        <taxon>Tepidamorphaceae</taxon>
        <taxon>Microbaculum</taxon>
    </lineage>
</organism>
<dbReference type="RefSeq" id="WP_261614166.1">
    <property type="nucleotide sequence ID" value="NZ_JALIDZ010000001.1"/>
</dbReference>
<feature type="region of interest" description="Disordered" evidence="1">
    <location>
        <begin position="1"/>
        <end position="29"/>
    </location>
</feature>
<proteinExistence type="predicted"/>
<keyword evidence="3" id="KW-1185">Reference proteome</keyword>
<protein>
    <submittedName>
        <fullName evidence="2">Uncharacterized protein</fullName>
    </submittedName>
</protein>
<dbReference type="AlphaFoldDB" id="A0AAW5QRA5"/>
<dbReference type="EMBL" id="JALIDZ010000001">
    <property type="protein sequence ID" value="MCT8970601.1"/>
    <property type="molecule type" value="Genomic_DNA"/>
</dbReference>
<accession>A0AAW5QRA5</accession>
<sequence>MTQGDLNRRCREASEALDRARAAHERRPDDAAAYRRFLEARADFLETEIARRDRQLATERRRSTELGRRLKRAMALLAKARRPARRGRRGGAGGPGAADQLDFMGAG</sequence>
<gene>
    <name evidence="2" type="ORF">MUB46_01895</name>
</gene>
<reference evidence="2 3" key="1">
    <citation type="submission" date="2022-04" db="EMBL/GenBank/DDBJ databases">
        <authorList>
            <person name="Ye Y.-Q."/>
            <person name="Du Z.-J."/>
        </authorList>
    </citation>
    <scope>NUCLEOTIDE SEQUENCE [LARGE SCALE GENOMIC DNA]</scope>
    <source>
        <strain evidence="2 3">A6E488</strain>
    </source>
</reference>
<evidence type="ECO:0000256" key="1">
    <source>
        <dbReference type="SAM" id="MobiDB-lite"/>
    </source>
</evidence>
<name>A0AAW5QRA5_9HYPH</name>
<feature type="region of interest" description="Disordered" evidence="1">
    <location>
        <begin position="79"/>
        <end position="107"/>
    </location>
</feature>
<feature type="compositionally biased region" description="Basic residues" evidence="1">
    <location>
        <begin position="79"/>
        <end position="89"/>
    </location>
</feature>